<reference evidence="1 2" key="1">
    <citation type="submission" date="2021-06" db="EMBL/GenBank/DDBJ databases">
        <authorList>
            <person name="Palmer J.M."/>
        </authorList>
    </citation>
    <scope>NUCLEOTIDE SEQUENCE [LARGE SCALE GENOMIC DNA]</scope>
    <source>
        <strain evidence="1 2">XR_2019</strain>
        <tissue evidence="1">Muscle</tissue>
    </source>
</reference>
<protein>
    <submittedName>
        <fullName evidence="1">Uncharacterized protein</fullName>
    </submittedName>
</protein>
<evidence type="ECO:0000313" key="1">
    <source>
        <dbReference type="EMBL" id="MEQ2265090.1"/>
    </source>
</evidence>
<accession>A0ABV0W6C9</accession>
<name>A0ABV0W6C9_9TELE</name>
<gene>
    <name evidence="1" type="ORF">XENORESO_002059</name>
</gene>
<keyword evidence="2" id="KW-1185">Reference proteome</keyword>
<evidence type="ECO:0000313" key="2">
    <source>
        <dbReference type="Proteomes" id="UP001444071"/>
    </source>
</evidence>
<sequence length="104" mass="11951">MGFRVGFHKVASKCFSSEAASSKAQQHKSGWLKQKQKPISRHRVCLSVCRYELQDILQILLVCTFLCQQNKSMPNTFSRLSCIAPFWFPAFSTHSCYCGKHYLN</sequence>
<organism evidence="1 2">
    <name type="scientific">Xenotaenia resolanae</name>
    <dbReference type="NCBI Taxonomy" id="208358"/>
    <lineage>
        <taxon>Eukaryota</taxon>
        <taxon>Metazoa</taxon>
        <taxon>Chordata</taxon>
        <taxon>Craniata</taxon>
        <taxon>Vertebrata</taxon>
        <taxon>Euteleostomi</taxon>
        <taxon>Actinopterygii</taxon>
        <taxon>Neopterygii</taxon>
        <taxon>Teleostei</taxon>
        <taxon>Neoteleostei</taxon>
        <taxon>Acanthomorphata</taxon>
        <taxon>Ovalentaria</taxon>
        <taxon>Atherinomorphae</taxon>
        <taxon>Cyprinodontiformes</taxon>
        <taxon>Goodeidae</taxon>
        <taxon>Xenotaenia</taxon>
    </lineage>
</organism>
<dbReference type="EMBL" id="JAHRIM010031379">
    <property type="protein sequence ID" value="MEQ2265090.1"/>
    <property type="molecule type" value="Genomic_DNA"/>
</dbReference>
<proteinExistence type="predicted"/>
<comment type="caution">
    <text evidence="1">The sequence shown here is derived from an EMBL/GenBank/DDBJ whole genome shotgun (WGS) entry which is preliminary data.</text>
</comment>
<dbReference type="Proteomes" id="UP001444071">
    <property type="component" value="Unassembled WGS sequence"/>
</dbReference>